<dbReference type="PROSITE" id="PS00041">
    <property type="entry name" value="HTH_ARAC_FAMILY_1"/>
    <property type="match status" value="1"/>
</dbReference>
<organism evidence="9 10">
    <name type="scientific">Chelonobacter oris</name>
    <dbReference type="NCBI Taxonomy" id="505317"/>
    <lineage>
        <taxon>Bacteria</taxon>
        <taxon>Pseudomonadati</taxon>
        <taxon>Pseudomonadota</taxon>
        <taxon>Gammaproteobacteria</taxon>
        <taxon>Pasteurellales</taxon>
        <taxon>Pasteurellaceae</taxon>
        <taxon>Chelonobacter</taxon>
    </lineage>
</organism>
<dbReference type="STRING" id="505317.OA57_07745"/>
<dbReference type="AlphaFoldDB" id="A0A0A3ALG5"/>
<dbReference type="RefSeq" id="WP_034615916.1">
    <property type="nucleotide sequence ID" value="NZ_JSUM01000012.1"/>
</dbReference>
<keyword evidence="10" id="KW-1185">Reference proteome</keyword>
<evidence type="ECO:0000313" key="9">
    <source>
        <dbReference type="EMBL" id="KGQ70213.1"/>
    </source>
</evidence>
<keyword evidence="1" id="KW-0963">Cytoplasm</keyword>
<gene>
    <name evidence="9" type="ORF">OA57_07745</name>
</gene>
<dbReference type="InterPro" id="IPR037923">
    <property type="entry name" value="HTH-like"/>
</dbReference>
<dbReference type="PROSITE" id="PS01124">
    <property type="entry name" value="HTH_ARAC_FAMILY_2"/>
    <property type="match status" value="1"/>
</dbReference>
<dbReference type="PANTHER" id="PTHR43280:SF13">
    <property type="entry name" value="HTH-TYPE TRANSCRIPTIONAL ACTIVATOR RHAR"/>
    <property type="match status" value="1"/>
</dbReference>
<dbReference type="InterPro" id="IPR014710">
    <property type="entry name" value="RmlC-like_jellyroll"/>
</dbReference>
<evidence type="ECO:0000256" key="5">
    <source>
        <dbReference type="ARBA" id="ARBA00023159"/>
    </source>
</evidence>
<evidence type="ECO:0000256" key="6">
    <source>
        <dbReference type="ARBA" id="ARBA00023163"/>
    </source>
</evidence>
<reference evidence="9 10" key="1">
    <citation type="submission" date="2014-11" db="EMBL/GenBank/DDBJ databases">
        <title>Draft genome sequence of Chelonobacter oris 1662T, associated with respiratory disease in Hermann's Tortoises.</title>
        <authorList>
            <person name="Kudirkiene E."/>
            <person name="Hansen M.J."/>
            <person name="Bojesen A.M."/>
        </authorList>
    </citation>
    <scope>NUCLEOTIDE SEQUENCE [LARGE SCALE GENOMIC DNA]</scope>
    <source>
        <strain evidence="9 10">1662</strain>
    </source>
</reference>
<accession>A0A0A3ALG5</accession>
<dbReference type="InterPro" id="IPR047220">
    <property type="entry name" value="RhaR_RhaS-like_N"/>
</dbReference>
<evidence type="ECO:0000256" key="1">
    <source>
        <dbReference type="ARBA" id="ARBA00022490"/>
    </source>
</evidence>
<name>A0A0A3ALG5_9PAST</name>
<dbReference type="InterPro" id="IPR020449">
    <property type="entry name" value="Tscrpt_reg_AraC-type_HTH"/>
</dbReference>
<dbReference type="Gene3D" id="1.10.10.60">
    <property type="entry name" value="Homeodomain-like"/>
    <property type="match status" value="2"/>
</dbReference>
<evidence type="ECO:0000259" key="8">
    <source>
        <dbReference type="PROSITE" id="PS01124"/>
    </source>
</evidence>
<dbReference type="Proteomes" id="UP000030380">
    <property type="component" value="Unassembled WGS sequence"/>
</dbReference>
<keyword evidence="7" id="KW-0684">Rhamnose metabolism</keyword>
<evidence type="ECO:0000256" key="3">
    <source>
        <dbReference type="ARBA" id="ARBA00023015"/>
    </source>
</evidence>
<feature type="domain" description="HTH araC/xylS-type" evidence="8">
    <location>
        <begin position="178"/>
        <end position="276"/>
    </location>
</feature>
<dbReference type="EMBL" id="JSUM01000012">
    <property type="protein sequence ID" value="KGQ70213.1"/>
    <property type="molecule type" value="Genomic_DNA"/>
</dbReference>
<dbReference type="Pfam" id="PF12833">
    <property type="entry name" value="HTH_18"/>
    <property type="match status" value="1"/>
</dbReference>
<dbReference type="InterPro" id="IPR003313">
    <property type="entry name" value="AraC-bd"/>
</dbReference>
<evidence type="ECO:0000256" key="2">
    <source>
        <dbReference type="ARBA" id="ARBA00022737"/>
    </source>
</evidence>
<dbReference type="SMART" id="SM00342">
    <property type="entry name" value="HTH_ARAC"/>
    <property type="match status" value="1"/>
</dbReference>
<dbReference type="GO" id="GO:0043565">
    <property type="term" value="F:sequence-specific DNA binding"/>
    <property type="evidence" value="ECO:0007669"/>
    <property type="project" value="InterPro"/>
</dbReference>
<keyword evidence="5" id="KW-0010">Activator</keyword>
<sequence length="280" mass="33346">MIKPILLHYQDYCISPENSITVERRNHQDYFPLHYHDFEELVVVSSGNGLHIWNEHIHPITCGDILYINRKDIHSYESVNDLKLDNILYQPEKFSMTDIISQYLPYEKTLQEQRFWRIDLFYLKRIFMIVDQLALESKKNNISSIHLSEALFLELIILLFRFRHKADHSTPADIQQIDMIFSALYGSIETTFNFELFCQKNRFSPRAIQRLFKQQTNMTIGQYLQKLRICRAMTLLRTSSLSIADIALKCGYEDSNYFSLVFRKMQNCPPSEYRKNFMIK</sequence>
<proteinExistence type="predicted"/>
<dbReference type="SUPFAM" id="SSF51215">
    <property type="entry name" value="Regulatory protein AraC"/>
    <property type="match status" value="1"/>
</dbReference>
<evidence type="ECO:0000256" key="7">
    <source>
        <dbReference type="ARBA" id="ARBA00023308"/>
    </source>
</evidence>
<dbReference type="Gene3D" id="2.60.120.10">
    <property type="entry name" value="Jelly Rolls"/>
    <property type="match status" value="1"/>
</dbReference>
<keyword evidence="4" id="KW-0238">DNA-binding</keyword>
<keyword evidence="3" id="KW-0805">Transcription regulation</keyword>
<keyword evidence="2" id="KW-0677">Repeat</keyword>
<dbReference type="Pfam" id="PF02311">
    <property type="entry name" value="AraC_binding"/>
    <property type="match status" value="1"/>
</dbReference>
<dbReference type="CDD" id="cd06977">
    <property type="entry name" value="cupin_RhaR_RhaS-like_N"/>
    <property type="match status" value="1"/>
</dbReference>
<comment type="caution">
    <text evidence="9">The sequence shown here is derived from an EMBL/GenBank/DDBJ whole genome shotgun (WGS) entry which is preliminary data.</text>
</comment>
<evidence type="ECO:0000313" key="10">
    <source>
        <dbReference type="Proteomes" id="UP000030380"/>
    </source>
</evidence>
<protein>
    <recommendedName>
        <fullName evidence="8">HTH araC/xylS-type domain-containing protein</fullName>
    </recommendedName>
</protein>
<dbReference type="PANTHER" id="PTHR43280">
    <property type="entry name" value="ARAC-FAMILY TRANSCRIPTIONAL REGULATOR"/>
    <property type="match status" value="1"/>
</dbReference>
<keyword evidence="6" id="KW-0804">Transcription</keyword>
<dbReference type="PRINTS" id="PR00032">
    <property type="entry name" value="HTHARAC"/>
</dbReference>
<dbReference type="OrthoDB" id="2547276at2"/>
<dbReference type="GO" id="GO:0003700">
    <property type="term" value="F:DNA-binding transcription factor activity"/>
    <property type="evidence" value="ECO:0007669"/>
    <property type="project" value="InterPro"/>
</dbReference>
<dbReference type="InterPro" id="IPR018060">
    <property type="entry name" value="HTH_AraC"/>
</dbReference>
<dbReference type="InterPro" id="IPR018062">
    <property type="entry name" value="HTH_AraC-typ_CS"/>
</dbReference>
<evidence type="ECO:0000256" key="4">
    <source>
        <dbReference type="ARBA" id="ARBA00023125"/>
    </source>
</evidence>
<dbReference type="InterPro" id="IPR009057">
    <property type="entry name" value="Homeodomain-like_sf"/>
</dbReference>
<dbReference type="SUPFAM" id="SSF46689">
    <property type="entry name" value="Homeodomain-like"/>
    <property type="match status" value="1"/>
</dbReference>